<feature type="region of interest" description="Disordered" evidence="1">
    <location>
        <begin position="105"/>
        <end position="164"/>
    </location>
</feature>
<gene>
    <name evidence="2" type="ORF">M422DRAFT_784796</name>
</gene>
<dbReference type="AlphaFoldDB" id="A0A0C9UF94"/>
<accession>A0A0C9UF94</accession>
<organism evidence="2 3">
    <name type="scientific">Sphaerobolus stellatus (strain SS14)</name>
    <dbReference type="NCBI Taxonomy" id="990650"/>
    <lineage>
        <taxon>Eukaryota</taxon>
        <taxon>Fungi</taxon>
        <taxon>Dikarya</taxon>
        <taxon>Basidiomycota</taxon>
        <taxon>Agaricomycotina</taxon>
        <taxon>Agaricomycetes</taxon>
        <taxon>Phallomycetidae</taxon>
        <taxon>Geastrales</taxon>
        <taxon>Sphaerobolaceae</taxon>
        <taxon>Sphaerobolus</taxon>
    </lineage>
</organism>
<dbReference type="HOGENOM" id="CLU_1636477_0_0_1"/>
<evidence type="ECO:0000313" key="2">
    <source>
        <dbReference type="EMBL" id="KIJ27692.1"/>
    </source>
</evidence>
<reference evidence="2 3" key="1">
    <citation type="submission" date="2014-06" db="EMBL/GenBank/DDBJ databases">
        <title>Evolutionary Origins and Diversification of the Mycorrhizal Mutualists.</title>
        <authorList>
            <consortium name="DOE Joint Genome Institute"/>
            <consortium name="Mycorrhizal Genomics Consortium"/>
            <person name="Kohler A."/>
            <person name="Kuo A."/>
            <person name="Nagy L.G."/>
            <person name="Floudas D."/>
            <person name="Copeland A."/>
            <person name="Barry K.W."/>
            <person name="Cichocki N."/>
            <person name="Veneault-Fourrey C."/>
            <person name="LaButti K."/>
            <person name="Lindquist E.A."/>
            <person name="Lipzen A."/>
            <person name="Lundell T."/>
            <person name="Morin E."/>
            <person name="Murat C."/>
            <person name="Riley R."/>
            <person name="Ohm R."/>
            <person name="Sun H."/>
            <person name="Tunlid A."/>
            <person name="Henrissat B."/>
            <person name="Grigoriev I.V."/>
            <person name="Hibbett D.S."/>
            <person name="Martin F."/>
        </authorList>
    </citation>
    <scope>NUCLEOTIDE SEQUENCE [LARGE SCALE GENOMIC DNA]</scope>
    <source>
        <strain evidence="2 3">SS14</strain>
    </source>
</reference>
<keyword evidence="3" id="KW-1185">Reference proteome</keyword>
<sequence length="164" mass="18512">MATDLKLKEDFKFGLRWSVTERLEGTRWTCLHTISKLSARAGIEAQAVGRVFYELEVAAQKFVELASFLKVAQLPPMQKDHALLCRAPTAMLLTQIDRMLSEVDTHTKPMPRTDPLPKSHPDPSSMASTKRARLSSPPPKPVPLPHRQKRVRRGSNRTAYISQN</sequence>
<name>A0A0C9UF94_SPHS4</name>
<feature type="compositionally biased region" description="Basic residues" evidence="1">
    <location>
        <begin position="146"/>
        <end position="155"/>
    </location>
</feature>
<evidence type="ECO:0000313" key="3">
    <source>
        <dbReference type="Proteomes" id="UP000054279"/>
    </source>
</evidence>
<protein>
    <submittedName>
        <fullName evidence="2">Uncharacterized protein</fullName>
    </submittedName>
</protein>
<dbReference type="Proteomes" id="UP000054279">
    <property type="component" value="Unassembled WGS sequence"/>
</dbReference>
<proteinExistence type="predicted"/>
<dbReference type="EMBL" id="KN837327">
    <property type="protein sequence ID" value="KIJ27692.1"/>
    <property type="molecule type" value="Genomic_DNA"/>
</dbReference>
<evidence type="ECO:0000256" key="1">
    <source>
        <dbReference type="SAM" id="MobiDB-lite"/>
    </source>
</evidence>